<name>A0AAU8B471_9VIRU</name>
<reference evidence="2" key="1">
    <citation type="submission" date="2024-03" db="EMBL/GenBank/DDBJ databases">
        <title>Diverse circular DNA viruses in blood, oral, and fecal samples of captive lemurs.</title>
        <authorList>
            <person name="Paietta E.N."/>
            <person name="Kraberger S."/>
            <person name="Lund M.C."/>
            <person name="Custer J.M."/>
            <person name="Vargas K.M."/>
            <person name="Ehmke E.E."/>
            <person name="Yoder A.D."/>
            <person name="Varsani A."/>
        </authorList>
    </citation>
    <scope>NUCLEOTIDE SEQUENCE</scope>
    <source>
        <strain evidence="1">Duke_24SS_18</strain>
        <strain evidence="2">Duke_25SF_139</strain>
        <strain evidence="3">Duke_25SS_72</strain>
    </source>
</reference>
<evidence type="ECO:0000313" key="3">
    <source>
        <dbReference type="EMBL" id="XCD06703.1"/>
    </source>
</evidence>
<dbReference type="EMBL" id="PP511612">
    <property type="protein sequence ID" value="XCD05941.1"/>
    <property type="molecule type" value="Genomic_DNA"/>
</dbReference>
<dbReference type="EMBL" id="PP511695">
    <property type="protein sequence ID" value="XCD06639.1"/>
    <property type="molecule type" value="Genomic_DNA"/>
</dbReference>
<proteinExistence type="predicted"/>
<sequence>MSATAAIIGAAGSAAGGLLSNILNYKSNRDTNKLNFELNERNNALARELANQKYDKDLEQWNRQNAYNTPAAQVERLRAAGLNPALSQISSGIVSSSPEMAQVTPTAATANPMSPVDMSGFDSMFNLPQTIANLKSVQADVEGKSIDNMTRHLKNLAGLDKLRSESNSVNLKNKYQSMQNSVFDSLYNMDMRLKESELDMRKSQLQFNITQNALKTKELDAFDYANRITIANSIADLSQKIANTSLTKQQIRYLVTQDAGLREAIKGTKLDNRQKAAVMRYVISEAASNARIAYFGVNKAYYDSLPDGEARFNEYYKKGGSFIRGLFDFGDLMRQISPIKFNFGRK</sequence>
<evidence type="ECO:0000313" key="2">
    <source>
        <dbReference type="EMBL" id="XCD06639.1"/>
    </source>
</evidence>
<protein>
    <submittedName>
        <fullName evidence="2">DNA pilot protein</fullName>
    </submittedName>
</protein>
<evidence type="ECO:0000313" key="1">
    <source>
        <dbReference type="EMBL" id="XCD05941.1"/>
    </source>
</evidence>
<accession>A0AAU8B471</accession>
<organism evidence="2">
    <name type="scientific">Dulem virus 227</name>
    <dbReference type="NCBI Taxonomy" id="3145704"/>
    <lineage>
        <taxon>Viruses</taxon>
        <taxon>Monodnaviria</taxon>
        <taxon>Sangervirae</taxon>
        <taxon>Phixviricota</taxon>
        <taxon>Malgrandaviricetes</taxon>
        <taxon>Petitvirales</taxon>
        <taxon>Microviridae</taxon>
        <taxon>Microvirus</taxon>
    </lineage>
</organism>
<dbReference type="EMBL" id="PP511703">
    <property type="protein sequence ID" value="XCD06703.1"/>
    <property type="molecule type" value="Genomic_DNA"/>
</dbReference>